<name>A0A512BJE2_9BACT</name>
<organism evidence="1 2">
    <name type="scientific">Segetibacter aerophilus</name>
    <dbReference type="NCBI Taxonomy" id="670293"/>
    <lineage>
        <taxon>Bacteria</taxon>
        <taxon>Pseudomonadati</taxon>
        <taxon>Bacteroidota</taxon>
        <taxon>Chitinophagia</taxon>
        <taxon>Chitinophagales</taxon>
        <taxon>Chitinophagaceae</taxon>
        <taxon>Segetibacter</taxon>
    </lineage>
</organism>
<comment type="caution">
    <text evidence="1">The sequence shown here is derived from an EMBL/GenBank/DDBJ whole genome shotgun (WGS) entry which is preliminary data.</text>
</comment>
<evidence type="ECO:0000313" key="1">
    <source>
        <dbReference type="EMBL" id="GEO12082.1"/>
    </source>
</evidence>
<sequence>MSNFTNVANELAKKFISAKDKKYVLNKIIYDINYLVYTDTKEPLSYKSKSAIIKYIFEVVAGRKALILAKGETLTPNFSDVVVFFERRSSILKHLRNGVKSQQKLN</sequence>
<keyword evidence="2" id="KW-1185">Reference proteome</keyword>
<dbReference type="RefSeq" id="WP_147206211.1">
    <property type="nucleotide sequence ID" value="NZ_BJYT01000038.1"/>
</dbReference>
<reference evidence="1 2" key="1">
    <citation type="submission" date="2019-07" db="EMBL/GenBank/DDBJ databases">
        <title>Whole genome shotgun sequence of Segetibacter aerophilus NBRC 106135.</title>
        <authorList>
            <person name="Hosoyama A."/>
            <person name="Uohara A."/>
            <person name="Ohji S."/>
            <person name="Ichikawa N."/>
        </authorList>
    </citation>
    <scope>NUCLEOTIDE SEQUENCE [LARGE SCALE GENOMIC DNA]</scope>
    <source>
        <strain evidence="1 2">NBRC 106135</strain>
    </source>
</reference>
<evidence type="ECO:0000313" key="2">
    <source>
        <dbReference type="Proteomes" id="UP000321513"/>
    </source>
</evidence>
<dbReference type="EMBL" id="BJYT01000038">
    <property type="protein sequence ID" value="GEO12082.1"/>
    <property type="molecule type" value="Genomic_DNA"/>
</dbReference>
<proteinExistence type="predicted"/>
<gene>
    <name evidence="1" type="ORF">SAE01_45780</name>
</gene>
<accession>A0A512BJE2</accession>
<dbReference type="Proteomes" id="UP000321513">
    <property type="component" value="Unassembled WGS sequence"/>
</dbReference>
<dbReference type="AlphaFoldDB" id="A0A512BJE2"/>
<protein>
    <submittedName>
        <fullName evidence="1">Uncharacterized protein</fullName>
    </submittedName>
</protein>
<dbReference type="OrthoDB" id="676636at2"/>